<dbReference type="AlphaFoldDB" id="G5GPA4"/>
<proteinExistence type="predicted"/>
<name>G5GPA4_9FIRM</name>
<dbReference type="HOGENOM" id="CLU_2107664_0_0_9"/>
<dbReference type="PATRIC" id="fig|679201.3.peg.1098"/>
<sequence>MVHPQKLLWLNNNFANMNNAPPENICEMLYQFSNLIVYVAPIRYVLGMKLESGREQDLKDIGLIIQHEDFKDPFELFDRLQQQGFSRIDFSMLLEGFSYAYGMDWLEKFYKEHEKQLETLF</sequence>
<dbReference type="OrthoDB" id="2218565at2"/>
<organism evidence="1 2">
    <name type="scientific">Selenomonas infelix ATCC 43532</name>
    <dbReference type="NCBI Taxonomy" id="679201"/>
    <lineage>
        <taxon>Bacteria</taxon>
        <taxon>Bacillati</taxon>
        <taxon>Bacillota</taxon>
        <taxon>Negativicutes</taxon>
        <taxon>Selenomonadales</taxon>
        <taxon>Selenomonadaceae</taxon>
        <taxon>Selenomonas</taxon>
    </lineage>
</organism>
<protein>
    <submittedName>
        <fullName evidence="1">Uncharacterized protein</fullName>
    </submittedName>
</protein>
<dbReference type="STRING" id="679201.HMPREF9334_01085"/>
<gene>
    <name evidence="1" type="ORF">HMPREF9334_01085</name>
</gene>
<accession>G5GPA4</accession>
<evidence type="ECO:0000313" key="2">
    <source>
        <dbReference type="Proteomes" id="UP000004129"/>
    </source>
</evidence>
<reference evidence="1 2" key="1">
    <citation type="submission" date="2011-08" db="EMBL/GenBank/DDBJ databases">
        <title>The Genome Sequence of Selenomonas infelix ATCC 43532.</title>
        <authorList>
            <consortium name="The Broad Institute Genome Sequencing Platform"/>
            <person name="Earl A."/>
            <person name="Ward D."/>
            <person name="Feldgarden M."/>
            <person name="Gevers D."/>
            <person name="Izard J."/>
            <person name="Blanton J.M."/>
            <person name="Baranova O.V."/>
            <person name="Dewhirst F.E."/>
            <person name="Young S.K."/>
            <person name="Zeng Q."/>
            <person name="Gargeya S."/>
            <person name="Fitzgerald M."/>
            <person name="Haas B."/>
            <person name="Abouelleil A."/>
            <person name="Alvarado L."/>
            <person name="Arachchi H.M."/>
            <person name="Berlin A."/>
            <person name="Brown A."/>
            <person name="Chapman S.B."/>
            <person name="Chen Z."/>
            <person name="Dunbar C."/>
            <person name="Freedman E."/>
            <person name="Gearin G."/>
            <person name="Gellesch M."/>
            <person name="Goldberg J."/>
            <person name="Griggs A."/>
            <person name="Gujja S."/>
            <person name="Heiman D."/>
            <person name="Howarth C."/>
            <person name="Larson L."/>
            <person name="Lui A."/>
            <person name="MacDonald P.J.P."/>
            <person name="Montmayeur A."/>
            <person name="Murphy C."/>
            <person name="Neiman D."/>
            <person name="Pearson M."/>
            <person name="Priest M."/>
            <person name="Roberts A."/>
            <person name="Saif S."/>
            <person name="Shea T."/>
            <person name="Shenoy N."/>
            <person name="Sisk P."/>
            <person name="Stolte C."/>
            <person name="Sykes S."/>
            <person name="Wortman J."/>
            <person name="Nusbaum C."/>
            <person name="Birren B."/>
        </authorList>
    </citation>
    <scope>NUCLEOTIDE SEQUENCE [LARGE SCALE GENOMIC DNA]</scope>
    <source>
        <strain evidence="1 2">ATCC 43532</strain>
    </source>
</reference>
<keyword evidence="2" id="KW-1185">Reference proteome</keyword>
<dbReference type="EMBL" id="ACZM01000010">
    <property type="protein sequence ID" value="EHG21153.1"/>
    <property type="molecule type" value="Genomic_DNA"/>
</dbReference>
<dbReference type="Proteomes" id="UP000004129">
    <property type="component" value="Unassembled WGS sequence"/>
</dbReference>
<evidence type="ECO:0000313" key="1">
    <source>
        <dbReference type="EMBL" id="EHG21153.1"/>
    </source>
</evidence>
<comment type="caution">
    <text evidence="1">The sequence shown here is derived from an EMBL/GenBank/DDBJ whole genome shotgun (WGS) entry which is preliminary data.</text>
</comment>